<name>A0ABX6GPI6_9GAMM</name>
<protein>
    <submittedName>
        <fullName evidence="8">Tyrosine-type recombinase/integrase</fullName>
    </submittedName>
</protein>
<dbReference type="PANTHER" id="PTHR30349:SF41">
    <property type="entry name" value="INTEGRASE_RECOMBINASE PROTEIN MJ0367-RELATED"/>
    <property type="match status" value="1"/>
</dbReference>
<dbReference type="CDD" id="cd01184">
    <property type="entry name" value="INT_C_like_1"/>
    <property type="match status" value="1"/>
</dbReference>
<dbReference type="InterPro" id="IPR044068">
    <property type="entry name" value="CB"/>
</dbReference>
<feature type="domain" description="Core-binding (CB)" evidence="7">
    <location>
        <begin position="117"/>
        <end position="195"/>
    </location>
</feature>
<proteinExistence type="inferred from homology"/>
<dbReference type="SUPFAM" id="SSF56349">
    <property type="entry name" value="DNA breaking-rejoining enzymes"/>
    <property type="match status" value="1"/>
</dbReference>
<evidence type="ECO:0000256" key="5">
    <source>
        <dbReference type="PROSITE-ProRule" id="PRU01248"/>
    </source>
</evidence>
<dbReference type="Gene3D" id="1.10.150.130">
    <property type="match status" value="1"/>
</dbReference>
<reference evidence="8 9" key="1">
    <citation type="submission" date="2019-07" db="EMBL/GenBank/DDBJ databases">
        <title>Serratia dokdonensis sp. nov., an elicitor of systemic resistance in Nicotiana Tabacum.</title>
        <authorList>
            <person name="Son J.-S."/>
            <person name="Hwang Y.-J."/>
            <person name="Lee S.-Y."/>
            <person name="Ghim S.-Y."/>
        </authorList>
    </citation>
    <scope>NUCLEOTIDE SEQUENCE [LARGE SCALE GENOMIC DNA]</scope>
    <source>
        <strain evidence="8 9">KUDC3025</strain>
    </source>
</reference>
<evidence type="ECO:0000259" key="6">
    <source>
        <dbReference type="PROSITE" id="PS51898"/>
    </source>
</evidence>
<dbReference type="Pfam" id="PF00589">
    <property type="entry name" value="Phage_integrase"/>
    <property type="match status" value="1"/>
</dbReference>
<keyword evidence="2" id="KW-0229">DNA integration</keyword>
<evidence type="ECO:0000256" key="2">
    <source>
        <dbReference type="ARBA" id="ARBA00022908"/>
    </source>
</evidence>
<evidence type="ECO:0000259" key="7">
    <source>
        <dbReference type="PROSITE" id="PS51900"/>
    </source>
</evidence>
<sequence>MASNKNQYLTLDKHGCWMFQIFVPLYMRHVCGGKRLLRRSTGTRDLDQARNYRDHMLIEWGKLKARFKPETHHNRIQKGIIALYQEFNAPPPAMCEPAPEHDQVASCQQVQQVMLQAVTFEYLAEYDKTRSPSTLSKHALAVRLLLGHLAVVDTEITAITRTSVTQFIRALKPKKSVQTIQNYLSGLNSVYEYARRCYDGIPAASPFTGHRLEAKRTVSSYQPFTQTEITTLLSKAEEELHDVIFIGLYSGMRLNEIASLGVGDVPEIDGVRCFRVQAAKTKAGVRLVPVHPALIGIIEKYKRQNTNGQHGRYLLPKANAIKRADAKRGPWFSQQFTRLRNKALPNATDRQCFHSLRGMFITALDRAGVPEDRIALIVGHERGKTESFRTYSGGAELAELSKIVQLVNYKGR</sequence>
<dbReference type="InterPro" id="IPR004107">
    <property type="entry name" value="Integrase_SAM-like_N"/>
</dbReference>
<comment type="similarity">
    <text evidence="1">Belongs to the 'phage' integrase family.</text>
</comment>
<evidence type="ECO:0000313" key="9">
    <source>
        <dbReference type="Proteomes" id="UP000430368"/>
    </source>
</evidence>
<dbReference type="RefSeq" id="WP_160030109.1">
    <property type="nucleotide sequence ID" value="NZ_CP041764.1"/>
</dbReference>
<keyword evidence="3 5" id="KW-0238">DNA-binding</keyword>
<dbReference type="InterPro" id="IPR013762">
    <property type="entry name" value="Integrase-like_cat_sf"/>
</dbReference>
<evidence type="ECO:0000256" key="4">
    <source>
        <dbReference type="ARBA" id="ARBA00023172"/>
    </source>
</evidence>
<dbReference type="PROSITE" id="PS51900">
    <property type="entry name" value="CB"/>
    <property type="match status" value="1"/>
</dbReference>
<dbReference type="Gene3D" id="1.10.443.10">
    <property type="entry name" value="Intergrase catalytic core"/>
    <property type="match status" value="1"/>
</dbReference>
<feature type="domain" description="Tyr recombinase" evidence="6">
    <location>
        <begin position="219"/>
        <end position="405"/>
    </location>
</feature>
<dbReference type="PROSITE" id="PS51898">
    <property type="entry name" value="TYR_RECOMBINASE"/>
    <property type="match status" value="1"/>
</dbReference>
<dbReference type="InterPro" id="IPR050090">
    <property type="entry name" value="Tyrosine_recombinase_XerCD"/>
</dbReference>
<dbReference type="InterPro" id="IPR002104">
    <property type="entry name" value="Integrase_catalytic"/>
</dbReference>
<dbReference type="Pfam" id="PF02899">
    <property type="entry name" value="Phage_int_SAM_1"/>
    <property type="match status" value="1"/>
</dbReference>
<dbReference type="EMBL" id="CP041764">
    <property type="protein sequence ID" value="QHA88187.1"/>
    <property type="molecule type" value="Genomic_DNA"/>
</dbReference>
<evidence type="ECO:0000256" key="1">
    <source>
        <dbReference type="ARBA" id="ARBA00008857"/>
    </source>
</evidence>
<dbReference type="InterPro" id="IPR011010">
    <property type="entry name" value="DNA_brk_join_enz"/>
</dbReference>
<evidence type="ECO:0000313" key="8">
    <source>
        <dbReference type="EMBL" id="QHA88187.1"/>
    </source>
</evidence>
<keyword evidence="4" id="KW-0233">DNA recombination</keyword>
<dbReference type="InterPro" id="IPR010998">
    <property type="entry name" value="Integrase_recombinase_N"/>
</dbReference>
<accession>A0ABX6GPI6</accession>
<dbReference type="Proteomes" id="UP000430368">
    <property type="component" value="Chromosome"/>
</dbReference>
<gene>
    <name evidence="8" type="ORF">FO014_15155</name>
</gene>
<keyword evidence="9" id="KW-1185">Reference proteome</keyword>
<organism evidence="8 9">
    <name type="scientific">Serratia rhizosphaerae</name>
    <dbReference type="NCBI Taxonomy" id="2597702"/>
    <lineage>
        <taxon>Bacteria</taxon>
        <taxon>Pseudomonadati</taxon>
        <taxon>Pseudomonadota</taxon>
        <taxon>Gammaproteobacteria</taxon>
        <taxon>Enterobacterales</taxon>
        <taxon>Yersiniaceae</taxon>
        <taxon>Serratia</taxon>
    </lineage>
</organism>
<dbReference type="PANTHER" id="PTHR30349">
    <property type="entry name" value="PHAGE INTEGRASE-RELATED"/>
    <property type="match status" value="1"/>
</dbReference>
<evidence type="ECO:0000256" key="3">
    <source>
        <dbReference type="ARBA" id="ARBA00023125"/>
    </source>
</evidence>